<dbReference type="EnsemblPlants" id="AVESA.00010b.r2.1CG0119970.1">
    <property type="protein sequence ID" value="AVESA.00010b.r2.1CG0119970.1.CDS.1"/>
    <property type="gene ID" value="AVESA.00010b.r2.1CG0119970"/>
</dbReference>
<sequence>MATAGFQIDGTDATVIDMEGAIDQITQLVSAGASPPTEKLVRALWGVGSLTLVLDVSAGLNQPAMGPVFGGHKIAYYGTLAGILGVVALEMATAYWLPCAGAQLASFAKALLRFAVLLLLLVVAVGGYGLTVKT</sequence>
<organism evidence="1 2">
    <name type="scientific">Avena sativa</name>
    <name type="common">Oat</name>
    <dbReference type="NCBI Taxonomy" id="4498"/>
    <lineage>
        <taxon>Eukaryota</taxon>
        <taxon>Viridiplantae</taxon>
        <taxon>Streptophyta</taxon>
        <taxon>Embryophyta</taxon>
        <taxon>Tracheophyta</taxon>
        <taxon>Spermatophyta</taxon>
        <taxon>Magnoliopsida</taxon>
        <taxon>Liliopsida</taxon>
        <taxon>Poales</taxon>
        <taxon>Poaceae</taxon>
        <taxon>BOP clade</taxon>
        <taxon>Pooideae</taxon>
        <taxon>Poodae</taxon>
        <taxon>Poeae</taxon>
        <taxon>Poeae Chloroplast Group 1 (Aveneae type)</taxon>
        <taxon>Aveninae</taxon>
        <taxon>Avena</taxon>
    </lineage>
</organism>
<dbReference type="Proteomes" id="UP001732700">
    <property type="component" value="Chromosome 1C"/>
</dbReference>
<reference evidence="1" key="2">
    <citation type="submission" date="2025-09" db="UniProtKB">
        <authorList>
            <consortium name="EnsemblPlants"/>
        </authorList>
    </citation>
    <scope>IDENTIFICATION</scope>
</reference>
<evidence type="ECO:0000313" key="1">
    <source>
        <dbReference type="EnsemblPlants" id="AVESA.00010b.r2.1CG0119970.1.CDS.1"/>
    </source>
</evidence>
<name>A0ACD5TSZ0_AVESA</name>
<accession>A0ACD5TSZ0</accession>
<evidence type="ECO:0000313" key="2">
    <source>
        <dbReference type="Proteomes" id="UP001732700"/>
    </source>
</evidence>
<reference evidence="1" key="1">
    <citation type="submission" date="2021-05" db="EMBL/GenBank/DDBJ databases">
        <authorList>
            <person name="Scholz U."/>
            <person name="Mascher M."/>
            <person name="Fiebig A."/>
        </authorList>
    </citation>
    <scope>NUCLEOTIDE SEQUENCE [LARGE SCALE GENOMIC DNA]</scope>
</reference>
<protein>
    <submittedName>
        <fullName evidence="1">Uncharacterized protein</fullName>
    </submittedName>
</protein>
<proteinExistence type="predicted"/>
<keyword evidence="2" id="KW-1185">Reference proteome</keyword>